<gene>
    <name evidence="1" type="ORF">MRB53_000103</name>
</gene>
<evidence type="ECO:0000313" key="2">
    <source>
        <dbReference type="Proteomes" id="UP001234297"/>
    </source>
</evidence>
<dbReference type="Proteomes" id="UP001234297">
    <property type="component" value="Chromosome 1"/>
</dbReference>
<comment type="caution">
    <text evidence="1">The sequence shown here is derived from an EMBL/GenBank/DDBJ whole genome shotgun (WGS) entry which is preliminary data.</text>
</comment>
<accession>A0ACC2MMY5</accession>
<name>A0ACC2MMY5_PERAE</name>
<organism evidence="1 2">
    <name type="scientific">Persea americana</name>
    <name type="common">Avocado</name>
    <dbReference type="NCBI Taxonomy" id="3435"/>
    <lineage>
        <taxon>Eukaryota</taxon>
        <taxon>Viridiplantae</taxon>
        <taxon>Streptophyta</taxon>
        <taxon>Embryophyta</taxon>
        <taxon>Tracheophyta</taxon>
        <taxon>Spermatophyta</taxon>
        <taxon>Magnoliopsida</taxon>
        <taxon>Magnoliidae</taxon>
        <taxon>Laurales</taxon>
        <taxon>Lauraceae</taxon>
        <taxon>Persea</taxon>
    </lineage>
</organism>
<evidence type="ECO:0000313" key="1">
    <source>
        <dbReference type="EMBL" id="KAJ8647080.1"/>
    </source>
</evidence>
<keyword evidence="2" id="KW-1185">Reference proteome</keyword>
<reference evidence="1 2" key="1">
    <citation type="journal article" date="2022" name="Hortic Res">
        <title>A haplotype resolved chromosomal level avocado genome allows analysis of novel avocado genes.</title>
        <authorList>
            <person name="Nath O."/>
            <person name="Fletcher S.J."/>
            <person name="Hayward A."/>
            <person name="Shaw L.M."/>
            <person name="Masouleh A.K."/>
            <person name="Furtado A."/>
            <person name="Henry R.J."/>
            <person name="Mitter N."/>
        </authorList>
    </citation>
    <scope>NUCLEOTIDE SEQUENCE [LARGE SCALE GENOMIC DNA]</scope>
    <source>
        <strain evidence="2">cv. Hass</strain>
    </source>
</reference>
<protein>
    <submittedName>
        <fullName evidence="1">Uncharacterized protein</fullName>
    </submittedName>
</protein>
<dbReference type="EMBL" id="CM056809">
    <property type="protein sequence ID" value="KAJ8647080.1"/>
    <property type="molecule type" value="Genomic_DNA"/>
</dbReference>
<proteinExistence type="predicted"/>
<sequence length="93" mass="11151">MRNYISGRKGRTQKPEEKTVMEMALRIYKHCDECIRKVKRYLKGIQYFNDVLVESNSFMVLLRGKGEELLEVLERIRWKSHEEVELVYQSPAE</sequence>